<keyword evidence="2" id="KW-1185">Reference proteome</keyword>
<sequence>MTNHQSPSYEILNLTSSNLPNYGLERLLELPVLVLERKKNPSLWTISDAQQQEHFQILKTLLTKRKCPWSHHNDEIRIVDREQNEFLKVPVSTTSQYEKNPVSEFGNVVYQKDNGLIRLVNALDGSPQFKIVQTKGSSSHEAFELKTMDDRVIGSYVKIPLERTGTPCNCRPPYVTHRWRIEMPAEFDLTQRLRLVMAIYVLDYRSHYLSLPQMICCGIIFIIVVVPLAFFKGKFYRRFL</sequence>
<dbReference type="WBParaSite" id="MBELARI_LOCUS386">
    <property type="protein sequence ID" value="MBELARI_LOCUS386"/>
    <property type="gene ID" value="MBELARI_LOCUS386"/>
</dbReference>
<dbReference type="Proteomes" id="UP000887575">
    <property type="component" value="Unassembled WGS sequence"/>
</dbReference>
<dbReference type="AlphaFoldDB" id="A0AAF3FAB2"/>
<proteinExistence type="predicted"/>
<reference evidence="3" key="1">
    <citation type="submission" date="2024-02" db="UniProtKB">
        <authorList>
            <consortium name="WormBaseParasite"/>
        </authorList>
    </citation>
    <scope>IDENTIFICATION</scope>
</reference>
<accession>A0AAF3FAB2</accession>
<evidence type="ECO:0000313" key="3">
    <source>
        <dbReference type="WBParaSite" id="MBELARI_LOCUS386"/>
    </source>
</evidence>
<keyword evidence="1" id="KW-1133">Transmembrane helix</keyword>
<name>A0AAF3FAB2_9BILA</name>
<protein>
    <submittedName>
        <fullName evidence="3">Uncharacterized protein</fullName>
    </submittedName>
</protein>
<feature type="transmembrane region" description="Helical" evidence="1">
    <location>
        <begin position="211"/>
        <end position="231"/>
    </location>
</feature>
<evidence type="ECO:0000256" key="1">
    <source>
        <dbReference type="SAM" id="Phobius"/>
    </source>
</evidence>
<keyword evidence="1" id="KW-0812">Transmembrane</keyword>
<evidence type="ECO:0000313" key="2">
    <source>
        <dbReference type="Proteomes" id="UP000887575"/>
    </source>
</evidence>
<keyword evidence="1" id="KW-0472">Membrane</keyword>
<organism evidence="2 3">
    <name type="scientific">Mesorhabditis belari</name>
    <dbReference type="NCBI Taxonomy" id="2138241"/>
    <lineage>
        <taxon>Eukaryota</taxon>
        <taxon>Metazoa</taxon>
        <taxon>Ecdysozoa</taxon>
        <taxon>Nematoda</taxon>
        <taxon>Chromadorea</taxon>
        <taxon>Rhabditida</taxon>
        <taxon>Rhabditina</taxon>
        <taxon>Rhabditomorpha</taxon>
        <taxon>Rhabditoidea</taxon>
        <taxon>Rhabditidae</taxon>
        <taxon>Mesorhabditinae</taxon>
        <taxon>Mesorhabditis</taxon>
    </lineage>
</organism>